<evidence type="ECO:0000256" key="1">
    <source>
        <dbReference type="ARBA" id="ARBA00022729"/>
    </source>
</evidence>
<dbReference type="InterPro" id="IPR036280">
    <property type="entry name" value="Multihaem_cyt_sf"/>
</dbReference>
<dbReference type="InterPro" id="IPR010177">
    <property type="entry name" value="Paired_CXXCH_1"/>
</dbReference>
<dbReference type="SUPFAM" id="SSF48452">
    <property type="entry name" value="TPR-like"/>
    <property type="match status" value="1"/>
</dbReference>
<dbReference type="InterPro" id="IPR011990">
    <property type="entry name" value="TPR-like_helical_dom_sf"/>
</dbReference>
<reference evidence="5 6" key="1">
    <citation type="submission" date="2018-10" db="EMBL/GenBank/DDBJ databases">
        <title>Genomic Encyclopedia of Type Strains, Phase IV (KMG-IV): sequencing the most valuable type-strain genomes for metagenomic binning, comparative biology and taxonomic classification.</title>
        <authorList>
            <person name="Goeker M."/>
        </authorList>
    </citation>
    <scope>NUCLEOTIDE SEQUENCE [LARGE SCALE GENOMIC DNA]</scope>
    <source>
        <strain evidence="5 6">DSM 26916</strain>
    </source>
</reference>
<accession>A0A497XEU1</accession>
<keyword evidence="2" id="KW-0802">TPR repeat</keyword>
<feature type="repeat" description="TPR" evidence="2">
    <location>
        <begin position="659"/>
        <end position="692"/>
    </location>
</feature>
<gene>
    <name evidence="5" type="ORF">DFR35_1881</name>
</gene>
<dbReference type="Pfam" id="PF13435">
    <property type="entry name" value="Cytochrome_C554"/>
    <property type="match status" value="1"/>
</dbReference>
<dbReference type="Pfam" id="PF14559">
    <property type="entry name" value="TPR_19"/>
    <property type="match status" value="1"/>
</dbReference>
<name>A0A497XEU1_9PROT</name>
<organism evidence="5 6">
    <name type="scientific">Sulfurisoma sediminicola</name>
    <dbReference type="NCBI Taxonomy" id="1381557"/>
    <lineage>
        <taxon>Bacteria</taxon>
        <taxon>Pseudomonadati</taxon>
        <taxon>Pseudomonadota</taxon>
        <taxon>Betaproteobacteria</taxon>
        <taxon>Nitrosomonadales</taxon>
        <taxon>Sterolibacteriaceae</taxon>
        <taxon>Sulfurisoma</taxon>
    </lineage>
</organism>
<sequence>MPSMRRPGFPIIAAVLASWLASWLAWGTAVGAEQGARPAGSSYVGRQVCAGCHAKEAQAWRGSHHDLAMQEPTAATVLGDFGNATFSHRGVVSRFFKRGDTFYVNTDGADGKPADFPIKYVFGVTPLQQYLVEFPGGRLQALSIAWDSRPSAAGGQRWFHLLAGERIGHKDPLHWTGRYQNWNLQCAECHSTGLRKGYDAATDSYRTNWRELNVSCEACHGPGSRHAEWAKTAGKPYRADDDKGFAFPTASRWREAWRFPEPGARYARRDRPADPAVNNTCAACHARRGTLAERDQPGAPLADTHRLALLSPPSYYADGQQREEVYVWGSYLQSRMFQQGVTCMDCHEPHTAKPRAAGNALCTRCHDAAAFDSPQHHFHKAETAGAQCVACHMPTTNYMVIDARHDHSLRVPRPDLARELGSPDACTQCHAGKKPAWAAVALDGWYGKGWRQRPSIGPALHAGMTQGAMAVPGLLALAQSGAQPPLVRATAARMLVPHMRAPLLTTARELLHDADPEVRIAALEMIEPADPANRVRAAGPLLGDPVRGVRIEAARVLAGIAEAQMPEAQREAYRRALGEYIEVQRQDADWPNANTNLGNLYLRQGRFDEAVAAYRRALKLDPLFASAWVNLADAWRTQGHEKEVEATLREGLAKLPRSADLLHALGLAQVRRGDKAAALKSLAEAARLAPERSRYAYVWAVALHSAGRPGEALAALREADRRHPYDVTLLGTLISMERETGDARAALGHARQLAEALPDDPRVQALVAELSRGR</sequence>
<comment type="caution">
    <text evidence="5">The sequence shown here is derived from an EMBL/GenBank/DDBJ whole genome shotgun (WGS) entry which is preliminary data.</text>
</comment>
<dbReference type="EMBL" id="RCCI01000005">
    <property type="protein sequence ID" value="RLJ65224.1"/>
    <property type="molecule type" value="Genomic_DNA"/>
</dbReference>
<dbReference type="PROSITE" id="PS50005">
    <property type="entry name" value="TPR"/>
    <property type="match status" value="2"/>
</dbReference>
<dbReference type="AlphaFoldDB" id="A0A497XEU1"/>
<dbReference type="Gene3D" id="1.25.10.10">
    <property type="entry name" value="Leucine-rich Repeat Variant"/>
    <property type="match status" value="1"/>
</dbReference>
<dbReference type="RefSeq" id="WP_207855958.1">
    <property type="nucleotide sequence ID" value="NZ_BHVV01000008.1"/>
</dbReference>
<dbReference type="SUPFAM" id="SSF48695">
    <property type="entry name" value="Multiheme cytochromes"/>
    <property type="match status" value="1"/>
</dbReference>
<feature type="repeat" description="TPR" evidence="2">
    <location>
        <begin position="591"/>
        <end position="624"/>
    </location>
</feature>
<evidence type="ECO:0000259" key="4">
    <source>
        <dbReference type="Pfam" id="PF13435"/>
    </source>
</evidence>
<dbReference type="PANTHER" id="PTHR35038:SF8">
    <property type="entry name" value="C-TYPE POLYHEME CYTOCHROME OMCC"/>
    <property type="match status" value="1"/>
</dbReference>
<feature type="domain" description="Cytochrome c-552/4" evidence="4">
    <location>
        <begin position="183"/>
        <end position="221"/>
    </location>
</feature>
<dbReference type="InterPro" id="IPR051829">
    <property type="entry name" value="Multiheme_Cytochr_ET"/>
</dbReference>
<dbReference type="InterPro" id="IPR023155">
    <property type="entry name" value="Cyt_c-552/4"/>
</dbReference>
<dbReference type="Proteomes" id="UP000268908">
    <property type="component" value="Unassembled WGS sequence"/>
</dbReference>
<protein>
    <submittedName>
        <fullName evidence="5">Putative CXXCH cytochrome family protein</fullName>
    </submittedName>
</protein>
<dbReference type="Gene3D" id="1.25.40.10">
    <property type="entry name" value="Tetratricopeptide repeat domain"/>
    <property type="match status" value="1"/>
</dbReference>
<dbReference type="Gene3D" id="1.10.1130.10">
    <property type="entry name" value="Flavocytochrome C3, Chain A"/>
    <property type="match status" value="2"/>
</dbReference>
<evidence type="ECO:0000256" key="2">
    <source>
        <dbReference type="PROSITE-ProRule" id="PRU00339"/>
    </source>
</evidence>
<dbReference type="PANTHER" id="PTHR35038">
    <property type="entry name" value="DISSIMILATORY SULFITE REDUCTASE SIRA"/>
    <property type="match status" value="1"/>
</dbReference>
<evidence type="ECO:0000313" key="6">
    <source>
        <dbReference type="Proteomes" id="UP000268908"/>
    </source>
</evidence>
<dbReference type="SMART" id="SM00028">
    <property type="entry name" value="TPR"/>
    <property type="match status" value="4"/>
</dbReference>
<keyword evidence="1" id="KW-0732">Signal</keyword>
<dbReference type="PROSITE" id="PS50293">
    <property type="entry name" value="TPR_REGION"/>
    <property type="match status" value="1"/>
</dbReference>
<proteinExistence type="predicted"/>
<dbReference type="Pfam" id="PF09699">
    <property type="entry name" value="Paired_CXXCH_1"/>
    <property type="match status" value="1"/>
</dbReference>
<dbReference type="Pfam" id="PF13432">
    <property type="entry name" value="TPR_16"/>
    <property type="match status" value="1"/>
</dbReference>
<feature type="domain" description="Doubled CXXCH motif" evidence="3">
    <location>
        <begin position="339"/>
        <end position="370"/>
    </location>
</feature>
<dbReference type="InterPro" id="IPR019734">
    <property type="entry name" value="TPR_rpt"/>
</dbReference>
<dbReference type="InterPro" id="IPR011989">
    <property type="entry name" value="ARM-like"/>
</dbReference>
<keyword evidence="6" id="KW-1185">Reference proteome</keyword>
<evidence type="ECO:0000313" key="5">
    <source>
        <dbReference type="EMBL" id="RLJ65224.1"/>
    </source>
</evidence>
<dbReference type="GO" id="GO:0016491">
    <property type="term" value="F:oxidoreductase activity"/>
    <property type="evidence" value="ECO:0007669"/>
    <property type="project" value="TreeGrafter"/>
</dbReference>
<evidence type="ECO:0000259" key="3">
    <source>
        <dbReference type="Pfam" id="PF09699"/>
    </source>
</evidence>